<comment type="similarity">
    <text evidence="7">Belongs to the binding-protein-dependent transport system permease family.</text>
</comment>
<dbReference type="AlphaFoldDB" id="A7NQN8"/>
<evidence type="ECO:0000313" key="10">
    <source>
        <dbReference type="Proteomes" id="UP000000263"/>
    </source>
</evidence>
<dbReference type="PROSITE" id="PS50928">
    <property type="entry name" value="ABC_TM1"/>
    <property type="match status" value="1"/>
</dbReference>
<evidence type="ECO:0000256" key="5">
    <source>
        <dbReference type="ARBA" id="ARBA00022989"/>
    </source>
</evidence>
<proteinExistence type="inferred from homology"/>
<keyword evidence="4 7" id="KW-0812">Transmembrane</keyword>
<dbReference type="PANTHER" id="PTHR43386">
    <property type="entry name" value="OLIGOPEPTIDE TRANSPORT SYSTEM PERMEASE PROTEIN APPC"/>
    <property type="match status" value="1"/>
</dbReference>
<evidence type="ECO:0000259" key="8">
    <source>
        <dbReference type="PROSITE" id="PS50928"/>
    </source>
</evidence>
<feature type="transmembrane region" description="Helical" evidence="7">
    <location>
        <begin position="34"/>
        <end position="55"/>
    </location>
</feature>
<feature type="transmembrane region" description="Helical" evidence="7">
    <location>
        <begin position="261"/>
        <end position="284"/>
    </location>
</feature>
<feature type="transmembrane region" description="Helical" evidence="7">
    <location>
        <begin position="97"/>
        <end position="122"/>
    </location>
</feature>
<dbReference type="KEGG" id="rca:Rcas_3847"/>
<evidence type="ECO:0000256" key="3">
    <source>
        <dbReference type="ARBA" id="ARBA00022475"/>
    </source>
</evidence>
<keyword evidence="3" id="KW-1003">Cell membrane</keyword>
<evidence type="ECO:0000256" key="2">
    <source>
        <dbReference type="ARBA" id="ARBA00022448"/>
    </source>
</evidence>
<dbReference type="SUPFAM" id="SSF161098">
    <property type="entry name" value="MetI-like"/>
    <property type="match status" value="1"/>
</dbReference>
<dbReference type="GO" id="GO:0055085">
    <property type="term" value="P:transmembrane transport"/>
    <property type="evidence" value="ECO:0007669"/>
    <property type="project" value="InterPro"/>
</dbReference>
<dbReference type="STRING" id="383372.Rcas_3847"/>
<sequence>MSQAVQQPMRTDGRSAVLPPRMRRWQRTFWRHRSLLVGSALLAIILFGVAFPSLFTNRNPVVMNIRERLQPPNPIYPFGTDQYGRDMLARVLYGGRISLVMGVAPILIAAGVGGVFGLIAGYYGRWLDAVMMRVMDVWIALPIILLALAIVTALGPGLINIMIAIGIAWIPYYARMVRGIVLSLREYSFIEAARVIGLSDRRILARHILPNTIAPLIVMSSMGIAGAILTGASLSFIGMGPQAPTPEWGLILADGRQFIRLAWWIGFFPGAAIALTVLGANLLGDGLRDWLDPRMRL</sequence>
<dbReference type="InterPro" id="IPR035906">
    <property type="entry name" value="MetI-like_sf"/>
</dbReference>
<evidence type="ECO:0000256" key="7">
    <source>
        <dbReference type="RuleBase" id="RU363032"/>
    </source>
</evidence>
<gene>
    <name evidence="9" type="ordered locus">Rcas_3847</name>
</gene>
<dbReference type="eggNOG" id="COG1173">
    <property type="taxonomic scope" value="Bacteria"/>
</dbReference>
<dbReference type="HOGENOM" id="CLU_028518_1_1_0"/>
<keyword evidence="6 7" id="KW-0472">Membrane</keyword>
<dbReference type="EMBL" id="CP000804">
    <property type="protein sequence ID" value="ABU59884.1"/>
    <property type="molecule type" value="Genomic_DNA"/>
</dbReference>
<name>A7NQN8_ROSCS</name>
<organism evidence="9 10">
    <name type="scientific">Roseiflexus castenholzii (strain DSM 13941 / HLO8)</name>
    <dbReference type="NCBI Taxonomy" id="383372"/>
    <lineage>
        <taxon>Bacteria</taxon>
        <taxon>Bacillati</taxon>
        <taxon>Chloroflexota</taxon>
        <taxon>Chloroflexia</taxon>
        <taxon>Chloroflexales</taxon>
        <taxon>Roseiflexineae</taxon>
        <taxon>Roseiflexaceae</taxon>
        <taxon>Roseiflexus</taxon>
    </lineage>
</organism>
<dbReference type="InterPro" id="IPR000515">
    <property type="entry name" value="MetI-like"/>
</dbReference>
<feature type="domain" description="ABC transmembrane type-1" evidence="8">
    <location>
        <begin position="95"/>
        <end position="284"/>
    </location>
</feature>
<protein>
    <submittedName>
        <fullName evidence="9">Binding-protein-dependent transport systems inner membrane component</fullName>
    </submittedName>
</protein>
<dbReference type="PANTHER" id="PTHR43386:SF1">
    <property type="entry name" value="D,D-DIPEPTIDE TRANSPORT SYSTEM PERMEASE PROTEIN DDPC-RELATED"/>
    <property type="match status" value="1"/>
</dbReference>
<feature type="transmembrane region" description="Helical" evidence="7">
    <location>
        <begin position="134"/>
        <end position="151"/>
    </location>
</feature>
<evidence type="ECO:0000256" key="1">
    <source>
        <dbReference type="ARBA" id="ARBA00004651"/>
    </source>
</evidence>
<dbReference type="Proteomes" id="UP000000263">
    <property type="component" value="Chromosome"/>
</dbReference>
<dbReference type="InterPro" id="IPR050366">
    <property type="entry name" value="BP-dependent_transpt_permease"/>
</dbReference>
<evidence type="ECO:0000256" key="6">
    <source>
        <dbReference type="ARBA" id="ARBA00023136"/>
    </source>
</evidence>
<accession>A7NQN8</accession>
<dbReference type="CDD" id="cd06261">
    <property type="entry name" value="TM_PBP2"/>
    <property type="match status" value="1"/>
</dbReference>
<keyword evidence="5 7" id="KW-1133">Transmembrane helix</keyword>
<dbReference type="RefSeq" id="WP_012122307.1">
    <property type="nucleotide sequence ID" value="NC_009767.1"/>
</dbReference>
<comment type="subcellular location">
    <subcellularLocation>
        <location evidence="1 7">Cell membrane</location>
        <topology evidence="1 7">Multi-pass membrane protein</topology>
    </subcellularLocation>
</comment>
<evidence type="ECO:0000256" key="4">
    <source>
        <dbReference type="ARBA" id="ARBA00022692"/>
    </source>
</evidence>
<keyword evidence="2 7" id="KW-0813">Transport</keyword>
<feature type="transmembrane region" description="Helical" evidence="7">
    <location>
        <begin position="216"/>
        <end position="241"/>
    </location>
</feature>
<dbReference type="Gene3D" id="1.10.3720.10">
    <property type="entry name" value="MetI-like"/>
    <property type="match status" value="1"/>
</dbReference>
<dbReference type="Pfam" id="PF00528">
    <property type="entry name" value="BPD_transp_1"/>
    <property type="match status" value="1"/>
</dbReference>
<keyword evidence="10" id="KW-1185">Reference proteome</keyword>
<dbReference type="GO" id="GO:0005886">
    <property type="term" value="C:plasma membrane"/>
    <property type="evidence" value="ECO:0007669"/>
    <property type="project" value="UniProtKB-SubCell"/>
</dbReference>
<reference evidence="9 10" key="1">
    <citation type="submission" date="2007-08" db="EMBL/GenBank/DDBJ databases">
        <title>Complete sequence of Roseiflexus castenholzii DSM 13941.</title>
        <authorList>
            <consortium name="US DOE Joint Genome Institute"/>
            <person name="Copeland A."/>
            <person name="Lucas S."/>
            <person name="Lapidus A."/>
            <person name="Barry K."/>
            <person name="Glavina del Rio T."/>
            <person name="Dalin E."/>
            <person name="Tice H."/>
            <person name="Pitluck S."/>
            <person name="Thompson L.S."/>
            <person name="Brettin T."/>
            <person name="Bruce D."/>
            <person name="Detter J.C."/>
            <person name="Han C."/>
            <person name="Tapia R."/>
            <person name="Schmutz J."/>
            <person name="Larimer F."/>
            <person name="Land M."/>
            <person name="Hauser L."/>
            <person name="Kyrpides N."/>
            <person name="Mikhailova N."/>
            <person name="Bryant D.A."/>
            <person name="Hanada S."/>
            <person name="Tsukatani Y."/>
            <person name="Richardson P."/>
        </authorList>
    </citation>
    <scope>NUCLEOTIDE SEQUENCE [LARGE SCALE GENOMIC DNA]</scope>
    <source>
        <strain evidence="10">DSM 13941 / HLO8</strain>
    </source>
</reference>
<evidence type="ECO:0000313" key="9">
    <source>
        <dbReference type="EMBL" id="ABU59884.1"/>
    </source>
</evidence>